<dbReference type="GO" id="GO:0051539">
    <property type="term" value="F:4 iron, 4 sulfur cluster binding"/>
    <property type="evidence" value="ECO:0007669"/>
    <property type="project" value="UniProtKB-KW"/>
</dbReference>
<dbReference type="GO" id="GO:0046872">
    <property type="term" value="F:metal ion binding"/>
    <property type="evidence" value="ECO:0007669"/>
    <property type="project" value="UniProtKB-KW"/>
</dbReference>
<dbReference type="Pfam" id="PF00037">
    <property type="entry name" value="Fer4"/>
    <property type="match status" value="1"/>
</dbReference>
<dbReference type="InterPro" id="IPR017896">
    <property type="entry name" value="4Fe4S_Fe-S-bd"/>
</dbReference>
<evidence type="ECO:0000313" key="10">
    <source>
        <dbReference type="EMBL" id="QJA03607.1"/>
    </source>
</evidence>
<dbReference type="AlphaFoldDB" id="A0A099I2D8"/>
<protein>
    <submittedName>
        <fullName evidence="9">(4Fe-4S)-binding protein</fullName>
    </submittedName>
    <submittedName>
        <fullName evidence="10">4Fe-4S binding protein</fullName>
    </submittedName>
</protein>
<feature type="domain" description="4Fe-4S ferredoxin-type" evidence="8">
    <location>
        <begin position="174"/>
        <end position="201"/>
    </location>
</feature>
<dbReference type="PROSITE" id="PS51379">
    <property type="entry name" value="4FE4S_FER_2"/>
    <property type="match status" value="2"/>
</dbReference>
<organism evidence="9 11">
    <name type="scientific">Clostridium innocuum</name>
    <dbReference type="NCBI Taxonomy" id="1522"/>
    <lineage>
        <taxon>Bacteria</taxon>
        <taxon>Bacillati</taxon>
        <taxon>Bacillota</taxon>
        <taxon>Clostridia</taxon>
        <taxon>Eubacteriales</taxon>
        <taxon>Clostridiaceae</taxon>
        <taxon>Clostridium</taxon>
    </lineage>
</organism>
<keyword evidence="6" id="KW-0408">Iron</keyword>
<name>A0A099I2D8_CLOIN</name>
<dbReference type="PANTHER" id="PTHR43687">
    <property type="entry name" value="ADENYLYLSULFATE REDUCTASE, BETA SUBUNIT"/>
    <property type="match status" value="1"/>
</dbReference>
<gene>
    <name evidence="9" type="ORF">CIAN88_20675</name>
    <name evidence="10" type="ORF">G4D54_14710</name>
</gene>
<keyword evidence="1" id="KW-0813">Transport</keyword>
<reference evidence="9 11" key="1">
    <citation type="submission" date="2014-08" db="EMBL/GenBank/DDBJ databases">
        <title>Clostridium innocuum, an unnegligible vancomycin-resistant pathogen causing extra-intestinal infections.</title>
        <authorList>
            <person name="Feng Y."/>
            <person name="Chiu C.-H."/>
        </authorList>
    </citation>
    <scope>NUCLEOTIDE SEQUENCE [LARGE SCALE GENOMIC DNA]</scope>
    <source>
        <strain evidence="9 11">AN88</strain>
    </source>
</reference>
<evidence type="ECO:0000256" key="5">
    <source>
        <dbReference type="ARBA" id="ARBA00022982"/>
    </source>
</evidence>
<reference evidence="10 12" key="2">
    <citation type="submission" date="2020-02" db="EMBL/GenBank/DDBJ databases">
        <authorList>
            <person name="Kociolek L.K."/>
            <person name="Ozer E.A."/>
        </authorList>
    </citation>
    <scope>NUCLEOTIDE SEQUENCE [LARGE SCALE GENOMIC DNA]</scope>
    <source>
        <strain evidence="10 12">ATCC 14501</strain>
    </source>
</reference>
<dbReference type="EMBL" id="CP048838">
    <property type="protein sequence ID" value="QJA03607.1"/>
    <property type="molecule type" value="Genomic_DNA"/>
</dbReference>
<keyword evidence="5" id="KW-0249">Electron transport</keyword>
<dbReference type="Proteomes" id="UP000030008">
    <property type="component" value="Unassembled WGS sequence"/>
</dbReference>
<keyword evidence="3" id="KW-0479">Metal-binding</keyword>
<dbReference type="InterPro" id="IPR012349">
    <property type="entry name" value="Split_barrel_FMN-bd"/>
</dbReference>
<evidence type="ECO:0000256" key="4">
    <source>
        <dbReference type="ARBA" id="ARBA00022737"/>
    </source>
</evidence>
<evidence type="ECO:0000256" key="6">
    <source>
        <dbReference type="ARBA" id="ARBA00023004"/>
    </source>
</evidence>
<keyword evidence="4" id="KW-0677">Repeat</keyword>
<keyword evidence="2" id="KW-0004">4Fe-4S</keyword>
<dbReference type="SUPFAM" id="SSF50475">
    <property type="entry name" value="FMN-binding split barrel"/>
    <property type="match status" value="1"/>
</dbReference>
<evidence type="ECO:0000313" key="9">
    <source>
        <dbReference type="EMBL" id="KGJ51392.1"/>
    </source>
</evidence>
<dbReference type="PANTHER" id="PTHR43687:SF6">
    <property type="entry name" value="L-ASPARTATE SEMIALDEHYDE SULFURTRANSFERASE IRON-SULFUR SUBUNIT"/>
    <property type="match status" value="1"/>
</dbReference>
<evidence type="ECO:0000256" key="1">
    <source>
        <dbReference type="ARBA" id="ARBA00022448"/>
    </source>
</evidence>
<dbReference type="SUPFAM" id="SSF54862">
    <property type="entry name" value="4Fe-4S ferredoxins"/>
    <property type="match status" value="1"/>
</dbReference>
<dbReference type="Proteomes" id="UP000503330">
    <property type="component" value="Chromosome"/>
</dbReference>
<dbReference type="Pfam" id="PF01243">
    <property type="entry name" value="PNPOx_N"/>
    <property type="match status" value="1"/>
</dbReference>
<dbReference type="InterPro" id="IPR050572">
    <property type="entry name" value="Fe-S_Ferredoxin"/>
</dbReference>
<keyword evidence="7" id="KW-0411">Iron-sulfur</keyword>
<evidence type="ECO:0000313" key="11">
    <source>
        <dbReference type="Proteomes" id="UP000030008"/>
    </source>
</evidence>
<dbReference type="EMBL" id="JQIF01000113">
    <property type="protein sequence ID" value="KGJ51392.1"/>
    <property type="molecule type" value="Genomic_DNA"/>
</dbReference>
<sequence length="201" mass="23090">MQAGDCLQILREIKDVSFASVDEQGNPQVRIIDVMLVEDEKLYFCTSRGKDFHRQLLQHPQIAITGMNSAYQMVRLQGRSIRLSQQEYWIHRIFDENPSMKDVYPGNSFSILDAFVVCDAQLEFFDLGRQPIERRYFTIGEASMPKKGFMIQESCIQCGSCIRHCPQQCIVCGEPCHIRQNNCLHCGLCAEVCPVHAIIRR</sequence>
<proteinExistence type="predicted"/>
<dbReference type="Gene3D" id="3.30.70.20">
    <property type="match status" value="1"/>
</dbReference>
<feature type="domain" description="4Fe-4S ferredoxin-type" evidence="8">
    <location>
        <begin position="146"/>
        <end position="170"/>
    </location>
</feature>
<evidence type="ECO:0000256" key="7">
    <source>
        <dbReference type="ARBA" id="ARBA00023014"/>
    </source>
</evidence>
<dbReference type="PROSITE" id="PS00198">
    <property type="entry name" value="4FE4S_FER_1"/>
    <property type="match status" value="2"/>
</dbReference>
<dbReference type="InterPro" id="IPR011576">
    <property type="entry name" value="Pyridox_Oxase_N"/>
</dbReference>
<evidence type="ECO:0000256" key="2">
    <source>
        <dbReference type="ARBA" id="ARBA00022485"/>
    </source>
</evidence>
<dbReference type="RefSeq" id="WP_002609976.1">
    <property type="nucleotide sequence ID" value="NZ_BAAACC010000010.1"/>
</dbReference>
<accession>A0A099I2D8</accession>
<dbReference type="Gene3D" id="2.30.110.10">
    <property type="entry name" value="Electron Transport, Fmn-binding Protein, Chain A"/>
    <property type="match status" value="1"/>
</dbReference>
<evidence type="ECO:0000313" key="12">
    <source>
        <dbReference type="Proteomes" id="UP000503330"/>
    </source>
</evidence>
<evidence type="ECO:0000259" key="8">
    <source>
        <dbReference type="PROSITE" id="PS51379"/>
    </source>
</evidence>
<dbReference type="InterPro" id="IPR017900">
    <property type="entry name" value="4Fe4S_Fe_S_CS"/>
</dbReference>
<dbReference type="GeneID" id="61926813"/>
<evidence type="ECO:0000256" key="3">
    <source>
        <dbReference type="ARBA" id="ARBA00022723"/>
    </source>
</evidence>